<dbReference type="GO" id="GO:0003723">
    <property type="term" value="F:RNA binding"/>
    <property type="evidence" value="ECO:0007669"/>
    <property type="project" value="InterPro"/>
</dbReference>
<dbReference type="STRING" id="209880.SAMN02910343_00061"/>
<dbReference type="GO" id="GO:0042802">
    <property type="term" value="F:identical protein binding"/>
    <property type="evidence" value="ECO:0007669"/>
    <property type="project" value="UniProtKB-ARBA"/>
</dbReference>
<dbReference type="SUPFAM" id="SSF75217">
    <property type="entry name" value="alpha/beta knot"/>
    <property type="match status" value="1"/>
</dbReference>
<evidence type="ECO:0000256" key="1">
    <source>
        <dbReference type="ARBA" id="ARBA00022490"/>
    </source>
</evidence>
<keyword evidence="1 6" id="KW-0963">Cytoplasm</keyword>
<reference evidence="9 10" key="1">
    <citation type="submission" date="2016-10" db="EMBL/GenBank/DDBJ databases">
        <authorList>
            <person name="de Groot N.N."/>
        </authorList>
    </citation>
    <scope>NUCLEOTIDE SEQUENCE [LARGE SCALE GENOMIC DNA]</scope>
    <source>
        <strain evidence="9 10">DSM 15230</strain>
    </source>
</reference>
<dbReference type="FunFam" id="3.40.1280.10:FF:000002">
    <property type="entry name" value="Peptidylprolyl isomerase"/>
    <property type="match status" value="1"/>
</dbReference>
<evidence type="ECO:0000313" key="10">
    <source>
        <dbReference type="Proteomes" id="UP000199689"/>
    </source>
</evidence>
<dbReference type="CDD" id="cd18094">
    <property type="entry name" value="SpoU-like_TrmL"/>
    <property type="match status" value="1"/>
</dbReference>
<feature type="binding site" evidence="6 7">
    <location>
        <position position="128"/>
    </location>
    <ligand>
        <name>S-adenosyl-L-methionine</name>
        <dbReference type="ChEBI" id="CHEBI:59789"/>
    </ligand>
</feature>
<evidence type="ECO:0000256" key="6">
    <source>
        <dbReference type="HAMAP-Rule" id="MF_01885"/>
    </source>
</evidence>
<feature type="binding site" evidence="6 7">
    <location>
        <position position="99"/>
    </location>
    <ligand>
        <name>S-adenosyl-L-methionine</name>
        <dbReference type="ChEBI" id="CHEBI:59789"/>
    </ligand>
</feature>
<evidence type="ECO:0000313" key="9">
    <source>
        <dbReference type="EMBL" id="SDA37198.1"/>
    </source>
</evidence>
<dbReference type="GeneID" id="87755117"/>
<dbReference type="GO" id="GO:0005737">
    <property type="term" value="C:cytoplasm"/>
    <property type="evidence" value="ECO:0007669"/>
    <property type="project" value="UniProtKB-SubCell"/>
</dbReference>
<dbReference type="OrthoDB" id="9789043at2"/>
<dbReference type="Proteomes" id="UP000199689">
    <property type="component" value="Unassembled WGS sequence"/>
</dbReference>
<evidence type="ECO:0000256" key="4">
    <source>
        <dbReference type="ARBA" id="ARBA00022691"/>
    </source>
</evidence>
<feature type="domain" description="tRNA/rRNA methyltransferase SpoU type" evidence="8">
    <location>
        <begin position="2"/>
        <end position="139"/>
    </location>
</feature>
<evidence type="ECO:0000256" key="3">
    <source>
        <dbReference type="ARBA" id="ARBA00022679"/>
    </source>
</evidence>
<protein>
    <recommendedName>
        <fullName evidence="6">Putative tRNA (cytidine(34)-2'-O)-methyltransferase</fullName>
        <ecNumber evidence="6">2.1.1.207</ecNumber>
    </recommendedName>
    <alternativeName>
        <fullName evidence="6">tRNA (cytidine/uridine-2'-O-)-methyltransferase</fullName>
    </alternativeName>
</protein>
<gene>
    <name evidence="9" type="ORF">SAMN02910343_00061</name>
</gene>
<dbReference type="InterPro" id="IPR029028">
    <property type="entry name" value="Alpha/beta_knot_MTases"/>
</dbReference>
<dbReference type="Gene3D" id="3.40.1280.10">
    <property type="match status" value="1"/>
</dbReference>
<proteinExistence type="inferred from homology"/>
<evidence type="ECO:0000256" key="2">
    <source>
        <dbReference type="ARBA" id="ARBA00022603"/>
    </source>
</evidence>
<feature type="binding site" evidence="6 7">
    <location>
        <position position="120"/>
    </location>
    <ligand>
        <name>S-adenosyl-L-methionine</name>
        <dbReference type="ChEBI" id="CHEBI:59789"/>
    </ligand>
</feature>
<evidence type="ECO:0000259" key="8">
    <source>
        <dbReference type="Pfam" id="PF00588"/>
    </source>
</evidence>
<organism evidence="9 10">
    <name type="scientific">Allisonella histaminiformans</name>
    <dbReference type="NCBI Taxonomy" id="209880"/>
    <lineage>
        <taxon>Bacteria</taxon>
        <taxon>Bacillati</taxon>
        <taxon>Bacillota</taxon>
        <taxon>Negativicutes</taxon>
        <taxon>Veillonellales</taxon>
        <taxon>Veillonellaceae</taxon>
        <taxon>Allisonella</taxon>
    </lineage>
</organism>
<comment type="catalytic activity">
    <reaction evidence="6">
        <text>cytidine(34) in tRNA + S-adenosyl-L-methionine = 2'-O-methylcytidine(34) in tRNA + S-adenosyl-L-homocysteine + H(+)</text>
        <dbReference type="Rhea" id="RHEA:43084"/>
        <dbReference type="Rhea" id="RHEA-COMP:10331"/>
        <dbReference type="Rhea" id="RHEA-COMP:10332"/>
        <dbReference type="ChEBI" id="CHEBI:15378"/>
        <dbReference type="ChEBI" id="CHEBI:57856"/>
        <dbReference type="ChEBI" id="CHEBI:59789"/>
        <dbReference type="ChEBI" id="CHEBI:74495"/>
        <dbReference type="ChEBI" id="CHEBI:82748"/>
        <dbReference type="EC" id="2.1.1.207"/>
    </reaction>
</comment>
<comment type="function">
    <text evidence="6">Could methylate the ribose at the nucleotide 34 wobble position in tRNA.</text>
</comment>
<dbReference type="GO" id="GO:0141102">
    <property type="term" value="F:tRNA (5-carboxymethylaminomethyluridine(34)-2'-O)-methyltransferase activity"/>
    <property type="evidence" value="ECO:0007669"/>
    <property type="project" value="RHEA"/>
</dbReference>
<keyword evidence="5 6" id="KW-0819">tRNA processing</keyword>
<name>A0A1G5UV42_9FIRM</name>
<dbReference type="EMBL" id="FMXA01000003">
    <property type="protein sequence ID" value="SDA37198.1"/>
    <property type="molecule type" value="Genomic_DNA"/>
</dbReference>
<dbReference type="InterPro" id="IPR029026">
    <property type="entry name" value="tRNA_m1G_MTases_N"/>
</dbReference>
<keyword evidence="10" id="KW-1185">Reference proteome</keyword>
<keyword evidence="4 6" id="KW-0949">S-adenosyl-L-methionine</keyword>
<dbReference type="PANTHER" id="PTHR42971:SF1">
    <property type="entry name" value="TRNA (CYTIDINE(34)-2'-O)-METHYLTRANSFERASE"/>
    <property type="match status" value="1"/>
</dbReference>
<sequence>MHILLVNPEIPGNTGNIARLCAAEHVQLHLVKPLGFSLDDRHLKRAGLDYWDLLDVQIYENYEEAVEKLAGHHFYFNTTKADTCYTDIRFTDEDVLVFGRESCGLPEDLLKKHPGDCIRIPMIDEARSLNLSNAVAIVTMEALRQTGFKGLKQKDHRLF</sequence>
<comment type="similarity">
    <text evidence="6">Belongs to the class IV-like SAM-binding methyltransferase superfamily. RNA methyltransferase TrmH family. TrmL subfamily.</text>
</comment>
<keyword evidence="3 6" id="KW-0808">Transferase</keyword>
<dbReference type="PIRSF" id="PIRSF029256">
    <property type="entry name" value="SpoU_TrmH_prd"/>
    <property type="match status" value="1"/>
</dbReference>
<evidence type="ECO:0000256" key="7">
    <source>
        <dbReference type="PIRSR" id="PIRSR029256-1"/>
    </source>
</evidence>
<evidence type="ECO:0000256" key="5">
    <source>
        <dbReference type="ARBA" id="ARBA00022694"/>
    </source>
</evidence>
<comment type="catalytic activity">
    <reaction evidence="6">
        <text>5-carboxymethylaminomethyluridine(34) in tRNA(Leu) + S-adenosyl-L-methionine = 5-carboxymethylaminomethyl-2'-O-methyluridine(34) in tRNA(Leu) + S-adenosyl-L-homocysteine + H(+)</text>
        <dbReference type="Rhea" id="RHEA:43088"/>
        <dbReference type="Rhea" id="RHEA-COMP:10333"/>
        <dbReference type="Rhea" id="RHEA-COMP:10334"/>
        <dbReference type="ChEBI" id="CHEBI:15378"/>
        <dbReference type="ChEBI" id="CHEBI:57856"/>
        <dbReference type="ChEBI" id="CHEBI:59789"/>
        <dbReference type="ChEBI" id="CHEBI:74508"/>
        <dbReference type="ChEBI" id="CHEBI:74511"/>
        <dbReference type="EC" id="2.1.1.207"/>
    </reaction>
</comment>
<keyword evidence="2 6" id="KW-0489">Methyltransferase</keyword>
<dbReference type="AlphaFoldDB" id="A0A1G5UV42"/>
<dbReference type="HAMAP" id="MF_01885">
    <property type="entry name" value="tRNA_methyltr_TrmL"/>
    <property type="match status" value="1"/>
</dbReference>
<dbReference type="PANTHER" id="PTHR42971">
    <property type="entry name" value="TRNA (CYTIDINE(34)-2'-O)-METHYLTRANSFERASE"/>
    <property type="match status" value="1"/>
</dbReference>
<dbReference type="EC" id="2.1.1.207" evidence="6"/>
<comment type="caution">
    <text evidence="6">Lacks conserved residue(s) required for the propagation of feature annotation.</text>
</comment>
<dbReference type="InterPro" id="IPR016914">
    <property type="entry name" value="TrmL"/>
</dbReference>
<accession>A0A1G5UV42</accession>
<dbReference type="Pfam" id="PF00588">
    <property type="entry name" value="SpoU_methylase"/>
    <property type="match status" value="1"/>
</dbReference>
<dbReference type="InterPro" id="IPR001537">
    <property type="entry name" value="SpoU_MeTrfase"/>
</dbReference>
<dbReference type="RefSeq" id="WP_091362627.1">
    <property type="nucleotide sequence ID" value="NZ_CAUWGZ010000004.1"/>
</dbReference>
<dbReference type="GO" id="GO:0002130">
    <property type="term" value="P:wobble position ribose methylation"/>
    <property type="evidence" value="ECO:0007669"/>
    <property type="project" value="TreeGrafter"/>
</dbReference>
<comment type="subcellular location">
    <subcellularLocation>
        <location evidence="6">Cytoplasm</location>
    </subcellularLocation>
</comment>
<dbReference type="GO" id="GO:0141098">
    <property type="term" value="F:tRNA (cytidine(34)-2'-O)-methyltransferase activity"/>
    <property type="evidence" value="ECO:0007669"/>
    <property type="project" value="RHEA"/>
</dbReference>